<feature type="domain" description="STAS" evidence="3">
    <location>
        <begin position="19"/>
        <end position="113"/>
    </location>
</feature>
<name>A0A7W7CQ44_9ACTN</name>
<dbReference type="RefSeq" id="WP_184951348.1">
    <property type="nucleotide sequence ID" value="NZ_BOMC01000064.1"/>
</dbReference>
<keyword evidence="5" id="KW-1185">Reference proteome</keyword>
<dbReference type="AlphaFoldDB" id="A0A7W7CQ44"/>
<dbReference type="InterPro" id="IPR036513">
    <property type="entry name" value="STAS_dom_sf"/>
</dbReference>
<gene>
    <name evidence="4" type="ORF">BKA14_002804</name>
</gene>
<evidence type="ECO:0000313" key="4">
    <source>
        <dbReference type="EMBL" id="MBB4692656.1"/>
    </source>
</evidence>
<dbReference type="Pfam" id="PF01740">
    <property type="entry name" value="STAS"/>
    <property type="match status" value="1"/>
</dbReference>
<evidence type="ECO:0000259" key="3">
    <source>
        <dbReference type="PROSITE" id="PS50801"/>
    </source>
</evidence>
<dbReference type="SUPFAM" id="SSF52091">
    <property type="entry name" value="SpoIIaa-like"/>
    <property type="match status" value="1"/>
</dbReference>
<dbReference type="Proteomes" id="UP000542742">
    <property type="component" value="Unassembled WGS sequence"/>
</dbReference>
<evidence type="ECO:0000256" key="1">
    <source>
        <dbReference type="ARBA" id="ARBA00009013"/>
    </source>
</evidence>
<dbReference type="EMBL" id="JACHMF010000001">
    <property type="protein sequence ID" value="MBB4692656.1"/>
    <property type="molecule type" value="Genomic_DNA"/>
</dbReference>
<dbReference type="Gene3D" id="3.30.750.24">
    <property type="entry name" value="STAS domain"/>
    <property type="match status" value="1"/>
</dbReference>
<dbReference type="GO" id="GO:0043856">
    <property type="term" value="F:anti-sigma factor antagonist activity"/>
    <property type="evidence" value="ECO:0007669"/>
    <property type="project" value="InterPro"/>
</dbReference>
<dbReference type="PANTHER" id="PTHR33495:SF2">
    <property type="entry name" value="ANTI-SIGMA FACTOR ANTAGONIST TM_1081-RELATED"/>
    <property type="match status" value="1"/>
</dbReference>
<proteinExistence type="inferred from homology"/>
<accession>A0A7W7CQ44</accession>
<dbReference type="PANTHER" id="PTHR33495">
    <property type="entry name" value="ANTI-SIGMA FACTOR ANTAGONIST TM_1081-RELATED-RELATED"/>
    <property type="match status" value="1"/>
</dbReference>
<dbReference type="PROSITE" id="PS50801">
    <property type="entry name" value="STAS"/>
    <property type="match status" value="1"/>
</dbReference>
<dbReference type="InterPro" id="IPR002645">
    <property type="entry name" value="STAS_dom"/>
</dbReference>
<comment type="similarity">
    <text evidence="1 2">Belongs to the anti-sigma-factor antagonist family.</text>
</comment>
<dbReference type="NCBIfam" id="TIGR00377">
    <property type="entry name" value="ant_ant_sig"/>
    <property type="match status" value="1"/>
</dbReference>
<organism evidence="4 5">
    <name type="scientific">Paractinoplanes abujensis</name>
    <dbReference type="NCBI Taxonomy" id="882441"/>
    <lineage>
        <taxon>Bacteria</taxon>
        <taxon>Bacillati</taxon>
        <taxon>Actinomycetota</taxon>
        <taxon>Actinomycetes</taxon>
        <taxon>Micromonosporales</taxon>
        <taxon>Micromonosporaceae</taxon>
        <taxon>Paractinoplanes</taxon>
    </lineage>
</organism>
<comment type="caution">
    <text evidence="4">The sequence shown here is derived from an EMBL/GenBank/DDBJ whole genome shotgun (WGS) entry which is preliminary data.</text>
</comment>
<evidence type="ECO:0000256" key="2">
    <source>
        <dbReference type="RuleBase" id="RU003749"/>
    </source>
</evidence>
<dbReference type="InterPro" id="IPR003658">
    <property type="entry name" value="Anti-sigma_ant"/>
</dbReference>
<reference evidence="4 5" key="1">
    <citation type="submission" date="2020-08" db="EMBL/GenBank/DDBJ databases">
        <title>Sequencing the genomes of 1000 actinobacteria strains.</title>
        <authorList>
            <person name="Klenk H.-P."/>
        </authorList>
    </citation>
    <scope>NUCLEOTIDE SEQUENCE [LARGE SCALE GENOMIC DNA]</scope>
    <source>
        <strain evidence="4 5">DSM 45518</strain>
    </source>
</reference>
<evidence type="ECO:0000313" key="5">
    <source>
        <dbReference type="Proteomes" id="UP000542742"/>
    </source>
</evidence>
<sequence>MRRLYERVSLTAGVRERGPGRIVIAVAGEIDSDNCAELRCELSSLVAEAGGCDVALDLSALTFIGSAGVRELVLCRQEVEQHGGAFEISQAHENVRVVLTLCGLAALLHPPAA</sequence>
<protein>
    <recommendedName>
        <fullName evidence="2">Anti-sigma factor antagonist</fullName>
    </recommendedName>
</protein>
<dbReference type="CDD" id="cd07043">
    <property type="entry name" value="STAS_anti-anti-sigma_factors"/>
    <property type="match status" value="1"/>
</dbReference>